<gene>
    <name evidence="3" type="ORF">TCNE_LOCUS17486</name>
</gene>
<feature type="compositionally biased region" description="Low complexity" evidence="2">
    <location>
        <begin position="167"/>
        <end position="176"/>
    </location>
</feature>
<dbReference type="GO" id="GO:0099572">
    <property type="term" value="C:postsynaptic specialization"/>
    <property type="evidence" value="ECO:0007669"/>
    <property type="project" value="TreeGrafter"/>
</dbReference>
<dbReference type="GO" id="GO:0023052">
    <property type="term" value="P:signaling"/>
    <property type="evidence" value="ECO:0007669"/>
    <property type="project" value="InterPro"/>
</dbReference>
<dbReference type="PANTHER" id="PTHR12353:SF31">
    <property type="entry name" value="LD44824P"/>
    <property type="match status" value="1"/>
</dbReference>
<evidence type="ECO:0000313" key="3">
    <source>
        <dbReference type="EMBL" id="VDM48807.1"/>
    </source>
</evidence>
<comment type="similarity">
    <text evidence="1">Belongs to the SAPAP family.</text>
</comment>
<proteinExistence type="inferred from homology"/>
<feature type="region of interest" description="Disordered" evidence="2">
    <location>
        <begin position="201"/>
        <end position="220"/>
    </location>
</feature>
<evidence type="ECO:0000256" key="2">
    <source>
        <dbReference type="SAM" id="MobiDB-lite"/>
    </source>
</evidence>
<dbReference type="InterPro" id="IPR005026">
    <property type="entry name" value="SAPAP"/>
</dbReference>
<keyword evidence="4" id="KW-1185">Reference proteome</keyword>
<dbReference type="AlphaFoldDB" id="A0A183V9R6"/>
<dbReference type="PANTHER" id="PTHR12353">
    <property type="entry name" value="DISKS LARGE-ASSOCIATED PROTEIN DAP SAP90/PSD-95-ASSOCIATED PROTEIN"/>
    <property type="match status" value="1"/>
</dbReference>
<evidence type="ECO:0000313" key="5">
    <source>
        <dbReference type="WBParaSite" id="TCNE_0001748701-mRNA-1"/>
    </source>
</evidence>
<evidence type="ECO:0000256" key="1">
    <source>
        <dbReference type="ARBA" id="ARBA00008839"/>
    </source>
</evidence>
<dbReference type="Proteomes" id="UP000050794">
    <property type="component" value="Unassembled WGS sequence"/>
</dbReference>
<organism evidence="4 5">
    <name type="scientific">Toxocara canis</name>
    <name type="common">Canine roundworm</name>
    <dbReference type="NCBI Taxonomy" id="6265"/>
    <lineage>
        <taxon>Eukaryota</taxon>
        <taxon>Metazoa</taxon>
        <taxon>Ecdysozoa</taxon>
        <taxon>Nematoda</taxon>
        <taxon>Chromadorea</taxon>
        <taxon>Rhabditida</taxon>
        <taxon>Spirurina</taxon>
        <taxon>Ascaridomorpha</taxon>
        <taxon>Ascaridoidea</taxon>
        <taxon>Toxocaridae</taxon>
        <taxon>Toxocara</taxon>
    </lineage>
</organism>
<protein>
    <submittedName>
        <fullName evidence="5">Disks large-associated protein 1</fullName>
    </submittedName>
</protein>
<reference evidence="5" key="1">
    <citation type="submission" date="2016-06" db="UniProtKB">
        <authorList>
            <consortium name="WormBaseParasite"/>
        </authorList>
    </citation>
    <scope>IDENTIFICATION</scope>
</reference>
<dbReference type="EMBL" id="UYWY01024490">
    <property type="protein sequence ID" value="VDM48807.1"/>
    <property type="molecule type" value="Genomic_DNA"/>
</dbReference>
<feature type="region of interest" description="Disordered" evidence="2">
    <location>
        <begin position="138"/>
        <end position="185"/>
    </location>
</feature>
<dbReference type="WBParaSite" id="TCNE_0001748701-mRNA-1">
    <property type="protein sequence ID" value="TCNE_0001748701-mRNA-1"/>
    <property type="gene ID" value="TCNE_0001748701"/>
</dbReference>
<reference evidence="3 4" key="2">
    <citation type="submission" date="2018-11" db="EMBL/GenBank/DDBJ databases">
        <authorList>
            <consortium name="Pathogen Informatics"/>
        </authorList>
    </citation>
    <scope>NUCLEOTIDE SEQUENCE [LARGE SCALE GENOMIC DNA]</scope>
</reference>
<evidence type="ECO:0000313" key="4">
    <source>
        <dbReference type="Proteomes" id="UP000050794"/>
    </source>
</evidence>
<dbReference type="GO" id="GO:0060090">
    <property type="term" value="F:molecular adaptor activity"/>
    <property type="evidence" value="ECO:0007669"/>
    <property type="project" value="TreeGrafter"/>
</dbReference>
<accession>A0A183V9R6</accession>
<dbReference type="GO" id="GO:0098978">
    <property type="term" value="C:glutamatergic synapse"/>
    <property type="evidence" value="ECO:0007669"/>
    <property type="project" value="TreeGrafter"/>
</dbReference>
<dbReference type="Pfam" id="PF03359">
    <property type="entry name" value="GKAP"/>
    <property type="match status" value="1"/>
</dbReference>
<sequence length="220" mass="24229">MAERVLNENKTIVELRTGEDYQKVFDKTRAILEKRAKEAIEILDKQENELPEHAAGALRSAAGNATLLLKKKMPRFAELLAKNLNPIEGDTQPATLDDLAGYWALVSMELDDVEGLFAEVDELRKNGWQKATTSVDQLPIQSSPEHGPQPLATKPPVSSRMVKSRGAVAAAPAANNEAKKAAEAKRKRELAEAIRKQKERMLQEKNASGECVQSAGRFIC</sequence>
<name>A0A183V9R6_TOXCA</name>